<dbReference type="CDD" id="cd06222">
    <property type="entry name" value="RNase_H_like"/>
    <property type="match status" value="1"/>
</dbReference>
<dbReference type="SUPFAM" id="SSF53098">
    <property type="entry name" value="Ribonuclease H-like"/>
    <property type="match status" value="1"/>
</dbReference>
<evidence type="ECO:0000313" key="2">
    <source>
        <dbReference type="EMBL" id="KAK1612570.1"/>
    </source>
</evidence>
<name>A0AAD8R0K5_LOLMU</name>
<dbReference type="Pfam" id="PF13456">
    <property type="entry name" value="RVT_3"/>
    <property type="match status" value="1"/>
</dbReference>
<dbReference type="InterPro" id="IPR036397">
    <property type="entry name" value="RNaseH_sf"/>
</dbReference>
<dbReference type="EMBL" id="JAUUTY010000007">
    <property type="protein sequence ID" value="KAK1612570.1"/>
    <property type="molecule type" value="Genomic_DNA"/>
</dbReference>
<dbReference type="InterPro" id="IPR052929">
    <property type="entry name" value="RNase_H-like_EbsB-rel"/>
</dbReference>
<accession>A0AAD8R0K5</accession>
<proteinExistence type="predicted"/>
<keyword evidence="3" id="KW-1185">Reference proteome</keyword>
<dbReference type="PANTHER" id="PTHR47074:SF11">
    <property type="entry name" value="REVERSE TRANSCRIPTASE-LIKE PROTEIN"/>
    <property type="match status" value="1"/>
</dbReference>
<dbReference type="InterPro" id="IPR002156">
    <property type="entry name" value="RNaseH_domain"/>
</dbReference>
<dbReference type="InterPro" id="IPR012337">
    <property type="entry name" value="RNaseH-like_sf"/>
</dbReference>
<comment type="caution">
    <text evidence="2">The sequence shown here is derived from an EMBL/GenBank/DDBJ whole genome shotgun (WGS) entry which is preliminary data.</text>
</comment>
<dbReference type="GO" id="GO:0004523">
    <property type="term" value="F:RNA-DNA hybrid ribonuclease activity"/>
    <property type="evidence" value="ECO:0007669"/>
    <property type="project" value="InterPro"/>
</dbReference>
<dbReference type="PANTHER" id="PTHR47074">
    <property type="entry name" value="BNAC02G40300D PROTEIN"/>
    <property type="match status" value="1"/>
</dbReference>
<sequence>MEKVWNLPKEEDLRETGPEWALNILANQDDSMRCKILFLWWRAWHLRNNSIFGDGKAMINDSACFIENYYNTTMQLNFGMPTPDRKGKCLLSPVAASRNEKDRRTTTQKWTKPPLGWAKINTDASFISANGAAHWGAIVRDDQGNTISSAWSPIPRCSTVEEAEAIAVLEGLRLASTVDTPCCLETDCKSVTDAWNWDTIKRSQAGIVINEAKHAALSFQNLKIEFIPRSANGAAHRLAAFSRSTGCNGVLYGSVPECVLDQVLSDCNQNNIL</sequence>
<dbReference type="Proteomes" id="UP001231189">
    <property type="component" value="Unassembled WGS sequence"/>
</dbReference>
<feature type="domain" description="RNase H type-1" evidence="1">
    <location>
        <begin position="121"/>
        <end position="241"/>
    </location>
</feature>
<dbReference type="AlphaFoldDB" id="A0AAD8R0K5"/>
<reference evidence="2" key="1">
    <citation type="submission" date="2023-07" db="EMBL/GenBank/DDBJ databases">
        <title>A chromosome-level genome assembly of Lolium multiflorum.</title>
        <authorList>
            <person name="Chen Y."/>
            <person name="Copetti D."/>
            <person name="Kolliker R."/>
            <person name="Studer B."/>
        </authorList>
    </citation>
    <scope>NUCLEOTIDE SEQUENCE</scope>
    <source>
        <strain evidence="2">02402/16</strain>
        <tissue evidence="2">Leaf</tissue>
    </source>
</reference>
<dbReference type="Gene3D" id="3.30.420.10">
    <property type="entry name" value="Ribonuclease H-like superfamily/Ribonuclease H"/>
    <property type="match status" value="1"/>
</dbReference>
<dbReference type="InterPro" id="IPR044730">
    <property type="entry name" value="RNase_H-like_dom_plant"/>
</dbReference>
<dbReference type="GO" id="GO:0003676">
    <property type="term" value="F:nucleic acid binding"/>
    <property type="evidence" value="ECO:0007669"/>
    <property type="project" value="InterPro"/>
</dbReference>
<evidence type="ECO:0000313" key="3">
    <source>
        <dbReference type="Proteomes" id="UP001231189"/>
    </source>
</evidence>
<protein>
    <recommendedName>
        <fullName evidence="1">RNase H type-1 domain-containing protein</fullName>
    </recommendedName>
</protein>
<organism evidence="2 3">
    <name type="scientific">Lolium multiflorum</name>
    <name type="common">Italian ryegrass</name>
    <name type="synonym">Lolium perenne subsp. multiflorum</name>
    <dbReference type="NCBI Taxonomy" id="4521"/>
    <lineage>
        <taxon>Eukaryota</taxon>
        <taxon>Viridiplantae</taxon>
        <taxon>Streptophyta</taxon>
        <taxon>Embryophyta</taxon>
        <taxon>Tracheophyta</taxon>
        <taxon>Spermatophyta</taxon>
        <taxon>Magnoliopsida</taxon>
        <taxon>Liliopsida</taxon>
        <taxon>Poales</taxon>
        <taxon>Poaceae</taxon>
        <taxon>BOP clade</taxon>
        <taxon>Pooideae</taxon>
        <taxon>Poodae</taxon>
        <taxon>Poeae</taxon>
        <taxon>Poeae Chloroplast Group 2 (Poeae type)</taxon>
        <taxon>Loliodinae</taxon>
        <taxon>Loliinae</taxon>
        <taxon>Lolium</taxon>
    </lineage>
</organism>
<evidence type="ECO:0000259" key="1">
    <source>
        <dbReference type="Pfam" id="PF13456"/>
    </source>
</evidence>
<gene>
    <name evidence="2" type="ORF">QYE76_036243</name>
</gene>